<dbReference type="InterPro" id="IPR012001">
    <property type="entry name" value="Thiamin_PyroP_enz_TPP-bd_dom"/>
</dbReference>
<sequence>MIKLSDYIAEKLRDDYGVKHVFMITGGGAMHLNDSFGKTPGLTFICNHHEQACTIAAECYARLKNDIGVVNVTTGPGGTNTFTGLIGAWLDSIPMLIISGQIKREWCISTYPEIKLRQIGIQEINIVDMARPVTKYSKIVTDPYNIRYELEKAIYIAKSGRPGPVWLDIPLDVQSAQIDVKRLSPFDPKEIEFKPDEKLFKEQITKTIEHLKNSKRPVIIAGFGIRLGKAEDLFYQLIKKLKIPIVTSLSSHDLMWETHPLYGGRFGLYGTRGGNFAVQNSDVLLVMGCRMNLWETGYEYKTFAREAIKIMVDVDKDEMKKPTFKPNIPINIDIKLFLEEMLNQLNREKLPSYSGWLRKTKYWHKKYPNILPEYKKEKKYVNYYYFMGELSKVLKSDDIIVTGNGTAFTGTCQAIQLKKGQRLCINIGCASMGWDLPAAIGAYFASTKKRIVLITGDGSIQFNLQELETIAYRKLPIKIFLINNNGYVAIRITQANFFKRLFGTDKDHGVGFPDMQKIAKAYGIPSMRIKKQKELREKLRKVLASKGPFLCEIMMPPDQPLIPRTKTIVKPDGTLVSKPLEDMYPFLPRNEFRKNMFVKPINAEI</sequence>
<dbReference type="PANTHER" id="PTHR18968:SF142">
    <property type="entry name" value="ACETOLACTATE SYNTHASE"/>
    <property type="match status" value="1"/>
</dbReference>
<organism evidence="7 8">
    <name type="scientific">Candidatus Roizmanbacteria bacterium RIFCSPLOWO2_01_FULL_37_16</name>
    <dbReference type="NCBI Taxonomy" id="1802058"/>
    <lineage>
        <taxon>Bacteria</taxon>
        <taxon>Candidatus Roizmaniibacteriota</taxon>
    </lineage>
</organism>
<dbReference type="GO" id="GO:0005948">
    <property type="term" value="C:acetolactate synthase complex"/>
    <property type="evidence" value="ECO:0007669"/>
    <property type="project" value="TreeGrafter"/>
</dbReference>
<accession>A0A1F7IQT3</accession>
<dbReference type="SUPFAM" id="SSF52518">
    <property type="entry name" value="Thiamin diphosphate-binding fold (THDP-binding)"/>
    <property type="match status" value="2"/>
</dbReference>
<dbReference type="PANTHER" id="PTHR18968">
    <property type="entry name" value="THIAMINE PYROPHOSPHATE ENZYMES"/>
    <property type="match status" value="1"/>
</dbReference>
<dbReference type="InterPro" id="IPR029061">
    <property type="entry name" value="THDP-binding"/>
</dbReference>
<dbReference type="GO" id="GO:0009099">
    <property type="term" value="P:L-valine biosynthetic process"/>
    <property type="evidence" value="ECO:0007669"/>
    <property type="project" value="TreeGrafter"/>
</dbReference>
<evidence type="ECO:0000256" key="3">
    <source>
        <dbReference type="RuleBase" id="RU362132"/>
    </source>
</evidence>
<dbReference type="InterPro" id="IPR012000">
    <property type="entry name" value="Thiamin_PyroP_enz_cen_dom"/>
</dbReference>
<dbReference type="FunFam" id="3.40.50.970:FF:000007">
    <property type="entry name" value="Acetolactate synthase"/>
    <property type="match status" value="1"/>
</dbReference>
<comment type="similarity">
    <text evidence="1 3">Belongs to the TPP enzyme family.</text>
</comment>
<dbReference type="Gene3D" id="3.40.50.1220">
    <property type="entry name" value="TPP-binding domain"/>
    <property type="match status" value="1"/>
</dbReference>
<dbReference type="Pfam" id="PF02775">
    <property type="entry name" value="TPP_enzyme_C"/>
    <property type="match status" value="1"/>
</dbReference>
<evidence type="ECO:0000259" key="4">
    <source>
        <dbReference type="Pfam" id="PF00205"/>
    </source>
</evidence>
<dbReference type="GO" id="GO:0030976">
    <property type="term" value="F:thiamine pyrophosphate binding"/>
    <property type="evidence" value="ECO:0007669"/>
    <property type="project" value="InterPro"/>
</dbReference>
<dbReference type="Proteomes" id="UP000178040">
    <property type="component" value="Unassembled WGS sequence"/>
</dbReference>
<dbReference type="Pfam" id="PF00205">
    <property type="entry name" value="TPP_enzyme_M"/>
    <property type="match status" value="1"/>
</dbReference>
<evidence type="ECO:0000313" key="8">
    <source>
        <dbReference type="Proteomes" id="UP000178040"/>
    </source>
</evidence>
<evidence type="ECO:0008006" key="9">
    <source>
        <dbReference type="Google" id="ProtNLM"/>
    </source>
</evidence>
<dbReference type="Pfam" id="PF02776">
    <property type="entry name" value="TPP_enzyme_N"/>
    <property type="match status" value="1"/>
</dbReference>
<dbReference type="CDD" id="cd00568">
    <property type="entry name" value="TPP_enzymes"/>
    <property type="match status" value="1"/>
</dbReference>
<evidence type="ECO:0000256" key="1">
    <source>
        <dbReference type="ARBA" id="ARBA00007812"/>
    </source>
</evidence>
<keyword evidence="2 3" id="KW-0786">Thiamine pyrophosphate</keyword>
<dbReference type="Gene3D" id="3.40.50.970">
    <property type="match status" value="2"/>
</dbReference>
<dbReference type="InterPro" id="IPR045229">
    <property type="entry name" value="TPP_enz"/>
</dbReference>
<feature type="domain" description="Thiamine pyrophosphate enzyme central" evidence="4">
    <location>
        <begin position="204"/>
        <end position="340"/>
    </location>
</feature>
<dbReference type="CDD" id="cd07035">
    <property type="entry name" value="TPP_PYR_POX_like"/>
    <property type="match status" value="1"/>
</dbReference>
<comment type="caution">
    <text evidence="7">The sequence shown here is derived from an EMBL/GenBank/DDBJ whole genome shotgun (WGS) entry which is preliminary data.</text>
</comment>
<name>A0A1F7IQT3_9BACT</name>
<evidence type="ECO:0000259" key="6">
    <source>
        <dbReference type="Pfam" id="PF02776"/>
    </source>
</evidence>
<evidence type="ECO:0000256" key="2">
    <source>
        <dbReference type="ARBA" id="ARBA00023052"/>
    </source>
</evidence>
<evidence type="ECO:0000259" key="5">
    <source>
        <dbReference type="Pfam" id="PF02775"/>
    </source>
</evidence>
<gene>
    <name evidence="7" type="ORF">A3B40_05615</name>
</gene>
<dbReference type="SUPFAM" id="SSF52467">
    <property type="entry name" value="DHS-like NAD/FAD-binding domain"/>
    <property type="match status" value="1"/>
</dbReference>
<dbReference type="InterPro" id="IPR011766">
    <property type="entry name" value="TPP_enzyme_TPP-bd"/>
</dbReference>
<dbReference type="GO" id="GO:0009097">
    <property type="term" value="P:isoleucine biosynthetic process"/>
    <property type="evidence" value="ECO:0007669"/>
    <property type="project" value="TreeGrafter"/>
</dbReference>
<dbReference type="GO" id="GO:0000287">
    <property type="term" value="F:magnesium ion binding"/>
    <property type="evidence" value="ECO:0007669"/>
    <property type="project" value="InterPro"/>
</dbReference>
<dbReference type="InterPro" id="IPR029035">
    <property type="entry name" value="DHS-like_NAD/FAD-binding_dom"/>
</dbReference>
<reference evidence="7 8" key="1">
    <citation type="journal article" date="2016" name="Nat. Commun.">
        <title>Thousands of microbial genomes shed light on interconnected biogeochemical processes in an aquifer system.</title>
        <authorList>
            <person name="Anantharaman K."/>
            <person name="Brown C.T."/>
            <person name="Hug L.A."/>
            <person name="Sharon I."/>
            <person name="Castelle C.J."/>
            <person name="Probst A.J."/>
            <person name="Thomas B.C."/>
            <person name="Singh A."/>
            <person name="Wilkins M.J."/>
            <person name="Karaoz U."/>
            <person name="Brodie E.L."/>
            <person name="Williams K.H."/>
            <person name="Hubbard S.S."/>
            <person name="Banfield J.F."/>
        </authorList>
    </citation>
    <scope>NUCLEOTIDE SEQUENCE [LARGE SCALE GENOMIC DNA]</scope>
</reference>
<dbReference type="EMBL" id="MGAI01000002">
    <property type="protein sequence ID" value="OGK45724.1"/>
    <property type="molecule type" value="Genomic_DNA"/>
</dbReference>
<dbReference type="GO" id="GO:0003984">
    <property type="term" value="F:acetolactate synthase activity"/>
    <property type="evidence" value="ECO:0007669"/>
    <property type="project" value="TreeGrafter"/>
</dbReference>
<dbReference type="AlphaFoldDB" id="A0A1F7IQT3"/>
<dbReference type="GO" id="GO:0050660">
    <property type="term" value="F:flavin adenine dinucleotide binding"/>
    <property type="evidence" value="ECO:0007669"/>
    <property type="project" value="TreeGrafter"/>
</dbReference>
<evidence type="ECO:0000313" key="7">
    <source>
        <dbReference type="EMBL" id="OGK45724.1"/>
    </source>
</evidence>
<feature type="domain" description="Thiamine pyrophosphate enzyme N-terminal TPP-binding" evidence="6">
    <location>
        <begin position="3"/>
        <end position="106"/>
    </location>
</feature>
<proteinExistence type="inferred from homology"/>
<protein>
    <recommendedName>
        <fullName evidence="9">Acetolactate synthase</fullName>
    </recommendedName>
</protein>
<feature type="domain" description="Thiamine pyrophosphate enzyme TPP-binding" evidence="5">
    <location>
        <begin position="411"/>
        <end position="553"/>
    </location>
</feature>